<dbReference type="Gene3D" id="3.10.20.90">
    <property type="entry name" value="Phosphatidylinositol 3-kinase Catalytic Subunit, Chain A, domain 1"/>
    <property type="match status" value="2"/>
</dbReference>
<organism evidence="2">
    <name type="scientific">Alexandrium monilatum</name>
    <dbReference type="NCBI Taxonomy" id="311494"/>
    <lineage>
        <taxon>Eukaryota</taxon>
        <taxon>Sar</taxon>
        <taxon>Alveolata</taxon>
        <taxon>Dinophyceae</taxon>
        <taxon>Gonyaulacales</taxon>
        <taxon>Pyrocystaceae</taxon>
        <taxon>Alexandrium</taxon>
    </lineage>
</organism>
<dbReference type="GO" id="GO:0006511">
    <property type="term" value="P:ubiquitin-dependent protein catabolic process"/>
    <property type="evidence" value="ECO:0007669"/>
    <property type="project" value="TreeGrafter"/>
</dbReference>
<dbReference type="CDD" id="cd17039">
    <property type="entry name" value="Ubl_ubiquitin_like"/>
    <property type="match status" value="2"/>
</dbReference>
<dbReference type="EMBL" id="HBNR01054205">
    <property type="protein sequence ID" value="CAE4619976.1"/>
    <property type="molecule type" value="Transcribed_RNA"/>
</dbReference>
<dbReference type="PANTHER" id="PTHR10677">
    <property type="entry name" value="UBIQUILIN"/>
    <property type="match status" value="1"/>
</dbReference>
<name>A0A7S4VMK3_9DINO</name>
<dbReference type="SUPFAM" id="SSF54236">
    <property type="entry name" value="Ubiquitin-like"/>
    <property type="match status" value="2"/>
</dbReference>
<dbReference type="InterPro" id="IPR015496">
    <property type="entry name" value="Ubiquilin"/>
</dbReference>
<evidence type="ECO:0000313" key="2">
    <source>
        <dbReference type="EMBL" id="CAE4619976.1"/>
    </source>
</evidence>
<dbReference type="InterPro" id="IPR025197">
    <property type="entry name" value="DUF4116"/>
</dbReference>
<dbReference type="GO" id="GO:0031593">
    <property type="term" value="F:polyubiquitin modification-dependent protein binding"/>
    <property type="evidence" value="ECO:0007669"/>
    <property type="project" value="TreeGrafter"/>
</dbReference>
<dbReference type="Pfam" id="PF13475">
    <property type="entry name" value="DUF4116"/>
    <property type="match status" value="1"/>
</dbReference>
<dbReference type="GO" id="GO:0005829">
    <property type="term" value="C:cytosol"/>
    <property type="evidence" value="ECO:0007669"/>
    <property type="project" value="TreeGrafter"/>
</dbReference>
<dbReference type="InterPro" id="IPR029071">
    <property type="entry name" value="Ubiquitin-like_domsf"/>
</dbReference>
<feature type="domain" description="Ubiquitin-like" evidence="1">
    <location>
        <begin position="1"/>
        <end position="69"/>
    </location>
</feature>
<dbReference type="AlphaFoldDB" id="A0A7S4VMK3"/>
<protein>
    <recommendedName>
        <fullName evidence="1">Ubiquitin-like domain-containing protein</fullName>
    </recommendedName>
</protein>
<dbReference type="SMART" id="SM00213">
    <property type="entry name" value="UBQ"/>
    <property type="match status" value="2"/>
</dbReference>
<dbReference type="InterPro" id="IPR000626">
    <property type="entry name" value="Ubiquitin-like_dom"/>
</dbReference>
<sequence length="359" mass="38443">MRVHVRLNHAAPFSVDVDPGDAVARLKEAIEGKIGVPVGEQRLYFAEQPLRDHCTLAECSVLGNCTLLLCRVAPGFLGVRRSRTLGGEASGPGAGDAGAGGRRAPDVQLELRVSSMTGEVLLAEAARSSRTIAQVKSDLEKRRGCPAAEQRLIGKEARVLQDDETLHDVACGEAVVHLQLIRITAERAKVLKDLARGRLHLRGLPTEMARDPQIMLAAIQGGSATFADAPEVVTSDREAVLEILKSRGALFKELPPALRADPKLILAALECTRDAELLTSAPPGLREDRQFMLQAVSWAGSALRYASSKLQNERPIVLAAVANDGDALRHAGKALREDPVVQRTAAGNSARVLMKLIDA</sequence>
<feature type="domain" description="Ubiquitin-like" evidence="1">
    <location>
        <begin position="109"/>
        <end position="168"/>
    </location>
</feature>
<dbReference type="Pfam" id="PF00240">
    <property type="entry name" value="ubiquitin"/>
    <property type="match status" value="2"/>
</dbReference>
<gene>
    <name evidence="2" type="ORF">AMON00008_LOCUS38070</name>
</gene>
<evidence type="ECO:0000259" key="1">
    <source>
        <dbReference type="PROSITE" id="PS50053"/>
    </source>
</evidence>
<accession>A0A7S4VMK3</accession>
<dbReference type="PANTHER" id="PTHR10677:SF3">
    <property type="entry name" value="FI07626P-RELATED"/>
    <property type="match status" value="1"/>
</dbReference>
<dbReference type="PROSITE" id="PS50053">
    <property type="entry name" value="UBIQUITIN_2"/>
    <property type="match status" value="2"/>
</dbReference>
<proteinExistence type="predicted"/>
<reference evidence="2" key="1">
    <citation type="submission" date="2021-01" db="EMBL/GenBank/DDBJ databases">
        <authorList>
            <person name="Corre E."/>
            <person name="Pelletier E."/>
            <person name="Niang G."/>
            <person name="Scheremetjew M."/>
            <person name="Finn R."/>
            <person name="Kale V."/>
            <person name="Holt S."/>
            <person name="Cochrane G."/>
            <person name="Meng A."/>
            <person name="Brown T."/>
            <person name="Cohen L."/>
        </authorList>
    </citation>
    <scope>NUCLEOTIDE SEQUENCE</scope>
    <source>
        <strain evidence="2">CCMP3105</strain>
    </source>
</reference>